<feature type="transmembrane region" description="Helical" evidence="2">
    <location>
        <begin position="6"/>
        <end position="26"/>
    </location>
</feature>
<accession>A0ABT9DMA9</accession>
<keyword evidence="2" id="KW-1133">Transmembrane helix</keyword>
<dbReference type="EMBL" id="JAHBMK020000001">
    <property type="protein sequence ID" value="MDO8225859.1"/>
    <property type="molecule type" value="Genomic_DNA"/>
</dbReference>
<feature type="compositionally biased region" description="Acidic residues" evidence="1">
    <location>
        <begin position="78"/>
        <end position="90"/>
    </location>
</feature>
<reference evidence="3" key="1">
    <citation type="submission" date="2023-07" db="EMBL/GenBank/DDBJ databases">
        <title>Biological control against Fusarium languescens, the causal agent of wilt in Jalapeno peppers, by a novel bacterial subspecies: Bacillus cabrialesii subsp. tritici TSO2.</title>
        <authorList>
            <person name="Montoya-Martinez A.C."/>
            <person name="Figueroa-Brambila K.M."/>
            <person name="Escalante-Beltran A."/>
            <person name="Lopez-Montoya N.D."/>
            <person name="Valenzuela-Ruiz V."/>
            <person name="Parra-Cota F.I."/>
            <person name="Estrada Alvarado M.I."/>
            <person name="De Los Santos Villalobos S."/>
        </authorList>
    </citation>
    <scope>NUCLEOTIDE SEQUENCE</scope>
    <source>
        <strain evidence="3">TSO2</strain>
    </source>
</reference>
<keyword evidence="2" id="KW-0472">Membrane</keyword>
<sequence>MDIVKTILTSWPLATVIIVFAIRGSLKKIIENRLFSLKVGNVEIAFDKLIKEADEGLNHYDKNLQEKLQSKSDKTDEEHGDEQTEADQNDDEKMPLLTLNELKEIRKNTKTPKETILYSWFLVSSELRDFANSIGEQNLEDDIDIIMTLWVKKAITDDLAKALNTLNEIYNEFKVVKLKKYQVNEFLKKCLIAKKQLQNAKEFWLGRG</sequence>
<name>A0ABT9DMA9_9BACI</name>
<proteinExistence type="predicted"/>
<feature type="compositionally biased region" description="Basic and acidic residues" evidence="1">
    <location>
        <begin position="68"/>
        <end position="77"/>
    </location>
</feature>
<feature type="region of interest" description="Disordered" evidence="1">
    <location>
        <begin position="68"/>
        <end position="93"/>
    </location>
</feature>
<evidence type="ECO:0000256" key="1">
    <source>
        <dbReference type="SAM" id="MobiDB-lite"/>
    </source>
</evidence>
<keyword evidence="2" id="KW-0812">Transmembrane</keyword>
<evidence type="ECO:0000256" key="2">
    <source>
        <dbReference type="SAM" id="Phobius"/>
    </source>
</evidence>
<keyword evidence="4" id="KW-1185">Reference proteome</keyword>
<dbReference type="RefSeq" id="WP_213400193.1">
    <property type="nucleotide sequence ID" value="NZ_JAHBMK020000001.1"/>
</dbReference>
<organism evidence="3 4">
    <name type="scientific">Bacillus cabrialesii subsp. tritici</name>
    <dbReference type="NCBI Taxonomy" id="2944916"/>
    <lineage>
        <taxon>Bacteria</taxon>
        <taxon>Bacillati</taxon>
        <taxon>Bacillota</taxon>
        <taxon>Bacilli</taxon>
        <taxon>Bacillales</taxon>
        <taxon>Bacillaceae</taxon>
        <taxon>Bacillus</taxon>
        <taxon>Bacillus cabrialesii</taxon>
    </lineage>
</organism>
<protein>
    <submittedName>
        <fullName evidence="3">Uncharacterized protein</fullName>
    </submittedName>
</protein>
<comment type="caution">
    <text evidence="3">The sequence shown here is derived from an EMBL/GenBank/DDBJ whole genome shotgun (WGS) entry which is preliminary data.</text>
</comment>
<dbReference type="Proteomes" id="UP001177121">
    <property type="component" value="Unassembled WGS sequence"/>
</dbReference>
<evidence type="ECO:0000313" key="4">
    <source>
        <dbReference type="Proteomes" id="UP001177121"/>
    </source>
</evidence>
<evidence type="ECO:0000313" key="3">
    <source>
        <dbReference type="EMBL" id="MDO8225859.1"/>
    </source>
</evidence>
<gene>
    <name evidence="3" type="ORF">KHP33_013520</name>
</gene>